<evidence type="ECO:0000313" key="3">
    <source>
        <dbReference type="EMBL" id="SBO90639.1"/>
    </source>
</evidence>
<name>A0A1M4DVM0_9ACTN</name>
<feature type="transmembrane region" description="Helical" evidence="1">
    <location>
        <begin position="148"/>
        <end position="167"/>
    </location>
</feature>
<organism evidence="3">
    <name type="scientific">Nonomuraea gerenzanensis</name>
    <dbReference type="NCBI Taxonomy" id="93944"/>
    <lineage>
        <taxon>Bacteria</taxon>
        <taxon>Bacillati</taxon>
        <taxon>Actinomycetota</taxon>
        <taxon>Actinomycetes</taxon>
        <taxon>Streptosporangiales</taxon>
        <taxon>Streptosporangiaceae</taxon>
        <taxon>Nonomuraea</taxon>
    </lineage>
</organism>
<dbReference type="InterPro" id="IPR003675">
    <property type="entry name" value="Rce1/LyrA-like_dom"/>
</dbReference>
<dbReference type="GO" id="GO:0080120">
    <property type="term" value="P:CAAX-box protein maturation"/>
    <property type="evidence" value="ECO:0007669"/>
    <property type="project" value="UniProtKB-ARBA"/>
</dbReference>
<reference evidence="3" key="1">
    <citation type="submission" date="2016-04" db="EMBL/GenBank/DDBJ databases">
        <authorList>
            <person name="Evans L.H."/>
            <person name="Alamgir A."/>
            <person name="Owens N."/>
            <person name="Weber N.D."/>
            <person name="Virtaneva K."/>
            <person name="Barbian K."/>
            <person name="Babar A."/>
            <person name="Rosenke K."/>
        </authorList>
    </citation>
    <scope>NUCLEOTIDE SEQUENCE</scope>
    <source>
        <strain evidence="3">Nono1</strain>
    </source>
</reference>
<protein>
    <recommendedName>
        <fullName evidence="2">CAAX prenyl protease 2/Lysostaphin resistance protein A-like domain-containing protein</fullName>
    </recommendedName>
</protein>
<feature type="domain" description="CAAX prenyl protease 2/Lysostaphin resistance protein A-like" evidence="2">
    <location>
        <begin position="128"/>
        <end position="213"/>
    </location>
</feature>
<feature type="transmembrane region" description="Helical" evidence="1">
    <location>
        <begin position="75"/>
        <end position="93"/>
    </location>
</feature>
<dbReference type="Pfam" id="PF02517">
    <property type="entry name" value="Rce1-like"/>
    <property type="match status" value="1"/>
</dbReference>
<dbReference type="GO" id="GO:0004175">
    <property type="term" value="F:endopeptidase activity"/>
    <property type="evidence" value="ECO:0007669"/>
    <property type="project" value="UniProtKB-ARBA"/>
</dbReference>
<keyword evidence="1" id="KW-0812">Transmembrane</keyword>
<sequence>MTLGAIVFWVAQAPAVATVLAAVATVWAMQLIAPAVRRRSLSMDGWASEILFASPFVLFFLPYVAWTVVARPPLTWDWVGAALAVATAVAVYASNWRQLRVGFDREFLEIMPPLHLTTAVLRSYQLQAAAIGQELFYRGVVFEFLRPGIGWAVIVVSTVLFVVEHLGNRWAGAVLDRAYVVRITVLSTALATIMFMTGSLWAALLGHVVYNLFPVAQVAWRYHVNPHRRGEA</sequence>
<keyword evidence="1" id="KW-0472">Membrane</keyword>
<proteinExistence type="predicted"/>
<feature type="transmembrane region" description="Helical" evidence="1">
    <location>
        <begin position="50"/>
        <end position="69"/>
    </location>
</feature>
<dbReference type="EMBL" id="LT559118">
    <property type="protein sequence ID" value="SBO90639.1"/>
    <property type="molecule type" value="Genomic_DNA"/>
</dbReference>
<evidence type="ECO:0000259" key="2">
    <source>
        <dbReference type="Pfam" id="PF02517"/>
    </source>
</evidence>
<feature type="transmembrane region" description="Helical" evidence="1">
    <location>
        <begin position="6"/>
        <end position="29"/>
    </location>
</feature>
<dbReference type="AlphaFoldDB" id="A0A1M4DVM0"/>
<feature type="transmembrane region" description="Helical" evidence="1">
    <location>
        <begin position="179"/>
        <end position="204"/>
    </location>
</feature>
<accession>A0A1M4DVM0</accession>
<keyword evidence="1" id="KW-1133">Transmembrane helix</keyword>
<evidence type="ECO:0000256" key="1">
    <source>
        <dbReference type="SAM" id="Phobius"/>
    </source>
</evidence>
<gene>
    <name evidence="3" type="ORF">BN4615_P153</name>
</gene>